<evidence type="ECO:0000256" key="2">
    <source>
        <dbReference type="ARBA" id="ARBA00022692"/>
    </source>
</evidence>
<evidence type="ECO:0000313" key="7">
    <source>
        <dbReference type="Proteomes" id="UP000092555"/>
    </source>
</evidence>
<comment type="subcellular location">
    <subcellularLocation>
        <location evidence="1">Membrane</location>
        <topology evidence="1">Multi-pass membrane protein</topology>
    </subcellularLocation>
</comment>
<dbReference type="Pfam" id="PF04142">
    <property type="entry name" value="Nuc_sug_transp"/>
    <property type="match status" value="1"/>
</dbReference>
<feature type="transmembrane region" description="Helical" evidence="5">
    <location>
        <begin position="147"/>
        <end position="166"/>
    </location>
</feature>
<dbReference type="STRING" id="869754.A0A1A0HL04"/>
<evidence type="ECO:0000256" key="1">
    <source>
        <dbReference type="ARBA" id="ARBA00004141"/>
    </source>
</evidence>
<keyword evidence="2 5" id="KW-0812">Transmembrane</keyword>
<feature type="transmembrane region" description="Helical" evidence="5">
    <location>
        <begin position="261"/>
        <end position="284"/>
    </location>
</feature>
<dbReference type="Proteomes" id="UP000092555">
    <property type="component" value="Unassembled WGS sequence"/>
</dbReference>
<protein>
    <submittedName>
        <fullName evidence="6">Uncharacterized protein</fullName>
    </submittedName>
</protein>
<evidence type="ECO:0000256" key="5">
    <source>
        <dbReference type="SAM" id="Phobius"/>
    </source>
</evidence>
<keyword evidence="3 5" id="KW-1133">Transmembrane helix</keyword>
<feature type="transmembrane region" description="Helical" evidence="5">
    <location>
        <begin position="92"/>
        <end position="114"/>
    </location>
</feature>
<dbReference type="InterPro" id="IPR037185">
    <property type="entry name" value="EmrE-like"/>
</dbReference>
<evidence type="ECO:0000256" key="3">
    <source>
        <dbReference type="ARBA" id="ARBA00022989"/>
    </source>
</evidence>
<feature type="transmembrane region" description="Helical" evidence="5">
    <location>
        <begin position="305"/>
        <end position="332"/>
    </location>
</feature>
<dbReference type="GO" id="GO:0015165">
    <property type="term" value="F:pyrimidine nucleotide-sugar transmembrane transporter activity"/>
    <property type="evidence" value="ECO:0007669"/>
    <property type="project" value="InterPro"/>
</dbReference>
<dbReference type="GeneID" id="30031645"/>
<dbReference type="OrthoDB" id="408493at2759"/>
<dbReference type="PANTHER" id="PTHR13146:SF0">
    <property type="entry name" value="SOLUTE CARRIER FAMILY 35 MEMBER F6"/>
    <property type="match status" value="1"/>
</dbReference>
<dbReference type="AlphaFoldDB" id="A0A1A0HL04"/>
<dbReference type="PANTHER" id="PTHR13146">
    <property type="match status" value="1"/>
</dbReference>
<keyword evidence="4 5" id="KW-0472">Membrane</keyword>
<dbReference type="SUPFAM" id="SSF103481">
    <property type="entry name" value="Multidrug resistance efflux transporter EmrE"/>
    <property type="match status" value="1"/>
</dbReference>
<feature type="transmembrane region" description="Helical" evidence="5">
    <location>
        <begin position="220"/>
        <end position="241"/>
    </location>
</feature>
<proteinExistence type="predicted"/>
<organism evidence="6 7">
    <name type="scientific">Metschnikowia bicuspidata var. bicuspidata NRRL YB-4993</name>
    <dbReference type="NCBI Taxonomy" id="869754"/>
    <lineage>
        <taxon>Eukaryota</taxon>
        <taxon>Fungi</taxon>
        <taxon>Dikarya</taxon>
        <taxon>Ascomycota</taxon>
        <taxon>Saccharomycotina</taxon>
        <taxon>Pichiomycetes</taxon>
        <taxon>Metschnikowiaceae</taxon>
        <taxon>Metschnikowia</taxon>
    </lineage>
</organism>
<dbReference type="InterPro" id="IPR007271">
    <property type="entry name" value="Nuc_sug_transpt"/>
</dbReference>
<comment type="caution">
    <text evidence="6">The sequence shown here is derived from an EMBL/GenBank/DDBJ whole genome shotgun (WGS) entry which is preliminary data.</text>
</comment>
<dbReference type="EMBL" id="LXTC01000001">
    <property type="protein sequence ID" value="OBA24488.1"/>
    <property type="molecule type" value="Genomic_DNA"/>
</dbReference>
<dbReference type="RefSeq" id="XP_018714969.1">
    <property type="nucleotide sequence ID" value="XM_018858669.1"/>
</dbReference>
<keyword evidence="7" id="KW-1185">Reference proteome</keyword>
<feature type="transmembrane region" description="Helical" evidence="5">
    <location>
        <begin position="120"/>
        <end position="140"/>
    </location>
</feature>
<feature type="transmembrane region" description="Helical" evidence="5">
    <location>
        <begin position="52"/>
        <end position="71"/>
    </location>
</feature>
<feature type="transmembrane region" description="Helical" evidence="5">
    <location>
        <begin position="178"/>
        <end position="199"/>
    </location>
</feature>
<sequence length="374" mass="41510">MSFTTAIVSGTIICGCLNSLLTKFQDNQCVAHCDNPDISKHQLYEQPGIQTLQMFIGESAIYLVFYCLYKAPWTKRSQYVQIQAQEPSFRESVVLAIPSVCDMLATSLMNVGLVYTPVSIYQMTRGAVVLFVAIMSVLFLKRRIRKLEWIALIFVTLGIAVVGYSGSSGSTSKEDPRLISLGMSLIIVAVALQAVQFVVEEKILSHYLFTPLKLVYTEGFSGSIILVATLVISHLVASTLQSESEFAKSKLNLQVSLAETFSLWAILGSSLLIMVCISAFNFCGISLTHHLSATSRSTIDSCRTLLVWLVAMCLGWESFRVLQFFGFSILVFGTLCFNGVLQPESWSWVPGFLKDKEHSNERLIDVVDEPVDRM</sequence>
<gene>
    <name evidence="6" type="ORF">METBIDRAFT_77273</name>
</gene>
<name>A0A1A0HL04_9ASCO</name>
<evidence type="ECO:0000313" key="6">
    <source>
        <dbReference type="EMBL" id="OBA24488.1"/>
    </source>
</evidence>
<dbReference type="GO" id="GO:0000139">
    <property type="term" value="C:Golgi membrane"/>
    <property type="evidence" value="ECO:0007669"/>
    <property type="project" value="InterPro"/>
</dbReference>
<evidence type="ECO:0000256" key="4">
    <source>
        <dbReference type="ARBA" id="ARBA00023136"/>
    </source>
</evidence>
<reference evidence="6 7" key="1">
    <citation type="submission" date="2016-05" db="EMBL/GenBank/DDBJ databases">
        <title>Comparative genomics of biotechnologically important yeasts.</title>
        <authorList>
            <consortium name="DOE Joint Genome Institute"/>
            <person name="Riley R."/>
            <person name="Haridas S."/>
            <person name="Wolfe K.H."/>
            <person name="Lopes M.R."/>
            <person name="Hittinger C.T."/>
            <person name="Goker M."/>
            <person name="Salamov A."/>
            <person name="Wisecaver J."/>
            <person name="Long T.M."/>
            <person name="Aerts A.L."/>
            <person name="Barry K."/>
            <person name="Choi C."/>
            <person name="Clum A."/>
            <person name="Coughlan A.Y."/>
            <person name="Deshpande S."/>
            <person name="Douglass A.P."/>
            <person name="Hanson S.J."/>
            <person name="Klenk H.-P."/>
            <person name="LaButti K."/>
            <person name="Lapidus A."/>
            <person name="Lindquist E."/>
            <person name="Lipzen A."/>
            <person name="Meier-kolthoff J.P."/>
            <person name="Ohm R.A."/>
            <person name="Otillar R.P."/>
            <person name="Pangilinan J."/>
            <person name="Peng Y."/>
            <person name="Rokas A."/>
            <person name="Rosa C.A."/>
            <person name="Scheuner C."/>
            <person name="Sibirny A.A."/>
            <person name="Slot J.C."/>
            <person name="Stielow J.B."/>
            <person name="Sun H."/>
            <person name="Kurtzman C.P."/>
            <person name="Blackwell M."/>
            <person name="Grigoriev I.V."/>
            <person name="Jeffries T.W."/>
        </authorList>
    </citation>
    <scope>NUCLEOTIDE SEQUENCE [LARGE SCALE GENOMIC DNA]</scope>
    <source>
        <strain evidence="6 7">NRRL YB-4993</strain>
    </source>
</reference>
<accession>A0A1A0HL04</accession>